<name>A0ABT2MK69_9CYAN</name>
<dbReference type="Pfam" id="PF14234">
    <property type="entry name" value="DUF4336"/>
    <property type="match status" value="1"/>
</dbReference>
<dbReference type="InterPro" id="IPR025638">
    <property type="entry name" value="DUF4336"/>
</dbReference>
<proteinExistence type="predicted"/>
<keyword evidence="2" id="KW-1185">Reference proteome</keyword>
<evidence type="ECO:0000313" key="2">
    <source>
        <dbReference type="Proteomes" id="UP001525890"/>
    </source>
</evidence>
<accession>A0ABT2MK69</accession>
<sequence>MNQTDLALYEPISTLKPVEENIWIADGPIVNMAMYGTSIPFPTRMTLVRLGNGDLWCHSPIAMTESLKAEIDAIGPVRYLISPNKIHYAHIESWAKLYPEATAWASAGVRERAAQQQIEVRFDADLSDEAPPEWKDDLDQVIFRGSRFMDEVVFFHRQSRTLILTDLIENFELHKVPDSYKLLVRLGGIIDPDGKIPFDLRLTFLGRKDLARQGFKQMLAWEPDKIILAHGRWYDRNGMAELRRAFRWLG</sequence>
<dbReference type="PANTHER" id="PTHR33835:SF1">
    <property type="entry name" value="METALLO-BETA-LACTAMASE DOMAIN-CONTAINING PROTEIN"/>
    <property type="match status" value="1"/>
</dbReference>
<evidence type="ECO:0000313" key="1">
    <source>
        <dbReference type="EMBL" id="MCT7964877.1"/>
    </source>
</evidence>
<dbReference type="RefSeq" id="WP_368004632.1">
    <property type="nucleotide sequence ID" value="NZ_JAMXFF010000001.1"/>
</dbReference>
<dbReference type="SUPFAM" id="SSF56281">
    <property type="entry name" value="Metallo-hydrolase/oxidoreductase"/>
    <property type="match status" value="1"/>
</dbReference>
<dbReference type="InterPro" id="IPR036866">
    <property type="entry name" value="RibonucZ/Hydroxyglut_hydro"/>
</dbReference>
<protein>
    <submittedName>
        <fullName evidence="1">DUF4336 domain-containing protein</fullName>
    </submittedName>
</protein>
<comment type="caution">
    <text evidence="1">The sequence shown here is derived from an EMBL/GenBank/DDBJ whole genome shotgun (WGS) entry which is preliminary data.</text>
</comment>
<dbReference type="PANTHER" id="PTHR33835">
    <property type="entry name" value="YALI0C07656P"/>
    <property type="match status" value="1"/>
</dbReference>
<dbReference type="Proteomes" id="UP001525890">
    <property type="component" value="Unassembled WGS sequence"/>
</dbReference>
<reference evidence="1 2" key="1">
    <citation type="journal article" date="2022" name="Front. Microbiol.">
        <title>High genomic differentiation and limited gene flow indicate recent cryptic speciation within the genus Laspinema (cyanobacteria).</title>
        <authorList>
            <person name="Stanojkovic A."/>
            <person name="Skoupy S."/>
            <person name="Skaloud P."/>
            <person name="Dvorak P."/>
        </authorList>
    </citation>
    <scope>NUCLEOTIDE SEQUENCE [LARGE SCALE GENOMIC DNA]</scope>
    <source>
        <strain evidence="1 2">D2a</strain>
    </source>
</reference>
<gene>
    <name evidence="1" type="ORF">NG799_00850</name>
</gene>
<organism evidence="1 2">
    <name type="scientific">Laspinema palackyanum D2a</name>
    <dbReference type="NCBI Taxonomy" id="2953684"/>
    <lineage>
        <taxon>Bacteria</taxon>
        <taxon>Bacillati</taxon>
        <taxon>Cyanobacteriota</taxon>
        <taxon>Cyanophyceae</taxon>
        <taxon>Oscillatoriophycideae</taxon>
        <taxon>Oscillatoriales</taxon>
        <taxon>Laspinemataceae</taxon>
        <taxon>Laspinema</taxon>
        <taxon>Laspinema palackyanum</taxon>
    </lineage>
</organism>
<dbReference type="EMBL" id="JAMXFF010000001">
    <property type="protein sequence ID" value="MCT7964877.1"/>
    <property type="molecule type" value="Genomic_DNA"/>
</dbReference>